<evidence type="ECO:0000256" key="5">
    <source>
        <dbReference type="ARBA" id="ARBA00022989"/>
    </source>
</evidence>
<reference evidence="10 11" key="1">
    <citation type="journal article" date="2023" name="PLoS ONE">
        <title>Cytospora paraplurivora sp. nov. isolated from orchards with fruit tree decline syndrome in Ontario, Canada.</title>
        <authorList>
            <person name="Ilyukhin E."/>
            <person name="Nguyen H.D.T."/>
            <person name="Castle A.J."/>
            <person name="Ellouze W."/>
        </authorList>
    </citation>
    <scope>NUCLEOTIDE SEQUENCE [LARGE SCALE GENOMIC DNA]</scope>
    <source>
        <strain evidence="10 11">FDS-564</strain>
    </source>
</reference>
<dbReference type="PROSITE" id="PS50850">
    <property type="entry name" value="MFS"/>
    <property type="match status" value="1"/>
</dbReference>
<evidence type="ECO:0000313" key="10">
    <source>
        <dbReference type="EMBL" id="KAK7737342.1"/>
    </source>
</evidence>
<keyword evidence="4 8" id="KW-0812">Transmembrane</keyword>
<feature type="transmembrane region" description="Helical" evidence="8">
    <location>
        <begin position="144"/>
        <end position="163"/>
    </location>
</feature>
<dbReference type="GO" id="GO:0022857">
    <property type="term" value="F:transmembrane transporter activity"/>
    <property type="evidence" value="ECO:0007669"/>
    <property type="project" value="InterPro"/>
</dbReference>
<feature type="compositionally biased region" description="Basic and acidic residues" evidence="7">
    <location>
        <begin position="39"/>
        <end position="56"/>
    </location>
</feature>
<dbReference type="PANTHER" id="PTHR23501">
    <property type="entry name" value="MAJOR FACILITATOR SUPERFAMILY"/>
    <property type="match status" value="1"/>
</dbReference>
<keyword evidence="3" id="KW-0813">Transport</keyword>
<organism evidence="10 11">
    <name type="scientific">Cytospora paraplurivora</name>
    <dbReference type="NCBI Taxonomy" id="2898453"/>
    <lineage>
        <taxon>Eukaryota</taxon>
        <taxon>Fungi</taxon>
        <taxon>Dikarya</taxon>
        <taxon>Ascomycota</taxon>
        <taxon>Pezizomycotina</taxon>
        <taxon>Sordariomycetes</taxon>
        <taxon>Sordariomycetidae</taxon>
        <taxon>Diaporthales</taxon>
        <taxon>Cytosporaceae</taxon>
        <taxon>Cytospora</taxon>
    </lineage>
</organism>
<keyword evidence="6 8" id="KW-0472">Membrane</keyword>
<feature type="transmembrane region" description="Helical" evidence="8">
    <location>
        <begin position="412"/>
        <end position="434"/>
    </location>
</feature>
<feature type="transmembrane region" description="Helical" evidence="8">
    <location>
        <begin position="273"/>
        <end position="292"/>
    </location>
</feature>
<gene>
    <name evidence="10" type="ORF">SLS53_006645</name>
</gene>
<feature type="transmembrane region" description="Helical" evidence="8">
    <location>
        <begin position="304"/>
        <end position="327"/>
    </location>
</feature>
<dbReference type="SUPFAM" id="SSF103473">
    <property type="entry name" value="MFS general substrate transporter"/>
    <property type="match status" value="1"/>
</dbReference>
<evidence type="ECO:0000256" key="2">
    <source>
        <dbReference type="ARBA" id="ARBA00007520"/>
    </source>
</evidence>
<dbReference type="InterPro" id="IPR011701">
    <property type="entry name" value="MFS"/>
</dbReference>
<dbReference type="InterPro" id="IPR036259">
    <property type="entry name" value="MFS_trans_sf"/>
</dbReference>
<accession>A0AAN9UAS3</accession>
<feature type="region of interest" description="Disordered" evidence="7">
    <location>
        <begin position="1"/>
        <end position="62"/>
    </location>
</feature>
<feature type="transmembrane region" description="Helical" evidence="8">
    <location>
        <begin position="233"/>
        <end position="252"/>
    </location>
</feature>
<proteinExistence type="inferred from homology"/>
<comment type="subcellular location">
    <subcellularLocation>
        <location evidence="1">Membrane</location>
        <topology evidence="1">Multi-pass membrane protein</topology>
    </subcellularLocation>
</comment>
<evidence type="ECO:0000259" key="9">
    <source>
        <dbReference type="PROSITE" id="PS50850"/>
    </source>
</evidence>
<dbReference type="Proteomes" id="UP001320245">
    <property type="component" value="Unassembled WGS sequence"/>
</dbReference>
<evidence type="ECO:0000256" key="7">
    <source>
        <dbReference type="SAM" id="MobiDB-lite"/>
    </source>
</evidence>
<protein>
    <recommendedName>
        <fullName evidence="9">Major facilitator superfamily (MFS) profile domain-containing protein</fullName>
    </recommendedName>
</protein>
<dbReference type="PANTHER" id="PTHR23501:SF12">
    <property type="entry name" value="MAJOR FACILITATOR SUPERFAMILY (MFS) PROFILE DOMAIN-CONTAINING PROTEIN-RELATED"/>
    <property type="match status" value="1"/>
</dbReference>
<feature type="domain" description="Major facilitator superfamily (MFS) profile" evidence="9">
    <location>
        <begin position="79"/>
        <end position="576"/>
    </location>
</feature>
<evidence type="ECO:0000256" key="4">
    <source>
        <dbReference type="ARBA" id="ARBA00022692"/>
    </source>
</evidence>
<sequence length="576" mass="61741">MEFNKRIQAHASSETTSNLDEKTTTLEQRQQQGRRQQQHQHDSTSTDLEARKEKGNIDALTNTSPAQERSIRGFRWSLVCVAIFSANLLYGLDTTISADIQGAVSEHFDNVEQIGWLGIGFMLGSGVAILPLGKAFGIFNTKWLYVGCLLNFSAASALCGGAPNMKALIIGRVWAGVGGAGMYLGTLNLVMATSTQREASLYVGVIAFVYGAGCILGPVIGGALADSSATWRWAFYINLVVFGALSPIYIFALPSVPMQADRRWADKVKELDWLGMVLSAGMYVCFVLAFTFGGAEWGWSSGRVIALIVVSGVLAAAFAASQVWAPLLADRRSQRLFPVDFLGNLQLLLQYLCMATSSAALFVAIYYIPLYFLFVHGNSGIEAAVHLLPFMVIYVTATLSCGYLLPRVGYHWAWYLASGVLLVCGGAAMTTVGVDTSPAHVYGFSVLLGFGQTMTQASYGVSMALVEAARIPESIQFINAAQGQSMLISLVIASAVFQNVALNGMEKALAGLGYTATQIQGAIAGADSSLLQELSPANERKAIEAIMNAIGKEWILIIVAGALQIVSSLLMSKKKH</sequence>
<dbReference type="Gene3D" id="1.20.1250.20">
    <property type="entry name" value="MFS general substrate transporter like domains"/>
    <property type="match status" value="1"/>
</dbReference>
<evidence type="ECO:0000256" key="3">
    <source>
        <dbReference type="ARBA" id="ARBA00022448"/>
    </source>
</evidence>
<keyword evidence="11" id="KW-1185">Reference proteome</keyword>
<evidence type="ECO:0000256" key="8">
    <source>
        <dbReference type="SAM" id="Phobius"/>
    </source>
</evidence>
<feature type="transmembrane region" description="Helical" evidence="8">
    <location>
        <begin position="201"/>
        <end position="221"/>
    </location>
</feature>
<dbReference type="GO" id="GO:0005886">
    <property type="term" value="C:plasma membrane"/>
    <property type="evidence" value="ECO:0007669"/>
    <property type="project" value="TreeGrafter"/>
</dbReference>
<name>A0AAN9UAS3_9PEZI</name>
<feature type="transmembrane region" description="Helical" evidence="8">
    <location>
        <begin position="348"/>
        <end position="372"/>
    </location>
</feature>
<evidence type="ECO:0000256" key="1">
    <source>
        <dbReference type="ARBA" id="ARBA00004141"/>
    </source>
</evidence>
<feature type="transmembrane region" description="Helical" evidence="8">
    <location>
        <begin position="74"/>
        <end position="92"/>
    </location>
</feature>
<comment type="similarity">
    <text evidence="2">Belongs to the major facilitator superfamily. TCR/Tet family.</text>
</comment>
<dbReference type="EMBL" id="JAJSPL020000030">
    <property type="protein sequence ID" value="KAK7737342.1"/>
    <property type="molecule type" value="Genomic_DNA"/>
</dbReference>
<evidence type="ECO:0000256" key="6">
    <source>
        <dbReference type="ARBA" id="ARBA00023136"/>
    </source>
</evidence>
<feature type="transmembrane region" description="Helical" evidence="8">
    <location>
        <begin position="384"/>
        <end position="405"/>
    </location>
</feature>
<feature type="transmembrane region" description="Helical" evidence="8">
    <location>
        <begin position="554"/>
        <end position="572"/>
    </location>
</feature>
<dbReference type="InterPro" id="IPR020846">
    <property type="entry name" value="MFS_dom"/>
</dbReference>
<comment type="caution">
    <text evidence="10">The sequence shown here is derived from an EMBL/GenBank/DDBJ whole genome shotgun (WGS) entry which is preliminary data.</text>
</comment>
<feature type="transmembrane region" description="Helical" evidence="8">
    <location>
        <begin position="169"/>
        <end position="189"/>
    </location>
</feature>
<dbReference type="AlphaFoldDB" id="A0AAN9UAS3"/>
<keyword evidence="5 8" id="KW-1133">Transmembrane helix</keyword>
<dbReference type="Pfam" id="PF07690">
    <property type="entry name" value="MFS_1"/>
    <property type="match status" value="1"/>
</dbReference>
<feature type="transmembrane region" description="Helical" evidence="8">
    <location>
        <begin position="440"/>
        <end position="465"/>
    </location>
</feature>
<feature type="transmembrane region" description="Helical" evidence="8">
    <location>
        <begin position="114"/>
        <end position="132"/>
    </location>
</feature>
<evidence type="ECO:0000313" key="11">
    <source>
        <dbReference type="Proteomes" id="UP001320245"/>
    </source>
</evidence>